<evidence type="ECO:0000256" key="3">
    <source>
        <dbReference type="ARBA" id="ARBA00022448"/>
    </source>
</evidence>
<proteinExistence type="inferred from homology"/>
<comment type="caution">
    <text evidence="9">The sequence shown here is derived from an EMBL/GenBank/DDBJ whole genome shotgun (WGS) entry which is preliminary data.</text>
</comment>
<dbReference type="GO" id="GO:0005886">
    <property type="term" value="C:plasma membrane"/>
    <property type="evidence" value="ECO:0007669"/>
    <property type="project" value="UniProtKB-SubCell"/>
</dbReference>
<comment type="caution">
    <text evidence="8">Lacks conserved residue(s) required for the propagation of feature annotation.</text>
</comment>
<gene>
    <name evidence="9" type="ORF">J0H45_05850</name>
</gene>
<evidence type="ECO:0000256" key="7">
    <source>
        <dbReference type="ARBA" id="ARBA00023136"/>
    </source>
</evidence>
<evidence type="ECO:0000256" key="5">
    <source>
        <dbReference type="ARBA" id="ARBA00022692"/>
    </source>
</evidence>
<comment type="function">
    <text evidence="8">Uptake of L-lactate across the membrane. Can also transport D-lactate and glycolate.</text>
</comment>
<evidence type="ECO:0000256" key="8">
    <source>
        <dbReference type="RuleBase" id="RU365092"/>
    </source>
</evidence>
<evidence type="ECO:0000313" key="9">
    <source>
        <dbReference type="EMBL" id="MBN8798867.1"/>
    </source>
</evidence>
<dbReference type="EMBL" id="JAFKMG010000542">
    <property type="protein sequence ID" value="MBN8798867.1"/>
    <property type="molecule type" value="Genomic_DNA"/>
</dbReference>
<organism evidence="9 10">
    <name type="scientific">Stenotrophomonas nitritireducens</name>
    <dbReference type="NCBI Taxonomy" id="83617"/>
    <lineage>
        <taxon>Bacteria</taxon>
        <taxon>Pseudomonadati</taxon>
        <taxon>Pseudomonadota</taxon>
        <taxon>Gammaproteobacteria</taxon>
        <taxon>Lysobacterales</taxon>
        <taxon>Lysobacteraceae</taxon>
        <taxon>Stenotrophomonas</taxon>
    </lineage>
</organism>
<dbReference type="AlphaFoldDB" id="A0A9D8PZ09"/>
<evidence type="ECO:0000313" key="10">
    <source>
        <dbReference type="Proteomes" id="UP000664815"/>
    </source>
</evidence>
<comment type="subcellular location">
    <subcellularLocation>
        <location evidence="8">Cell inner membrane</location>
        <topology evidence="8">Multi-pass membrane protein</topology>
    </subcellularLocation>
    <subcellularLocation>
        <location evidence="1">Cell membrane</location>
        <topology evidence="1">Multi-pass membrane protein</topology>
    </subcellularLocation>
</comment>
<feature type="transmembrane region" description="Helical" evidence="8">
    <location>
        <begin position="14"/>
        <end position="35"/>
    </location>
</feature>
<reference evidence="9" key="1">
    <citation type="submission" date="2021-02" db="EMBL/GenBank/DDBJ databases">
        <title>Thiocyanate and organic carbon inputs drive convergent selection for specific autotrophic Afipia and Thiobacillus strains within complex microbiomes.</title>
        <authorList>
            <person name="Huddy R.J."/>
            <person name="Sachdeva R."/>
            <person name="Kadzinga F."/>
            <person name="Kantor R.S."/>
            <person name="Harrison S.T.L."/>
            <person name="Banfield J.F."/>
        </authorList>
    </citation>
    <scope>NUCLEOTIDE SEQUENCE</scope>
    <source>
        <strain evidence="9">SCN18_10_11_15_R1_P_69_7</strain>
    </source>
</reference>
<dbReference type="PANTHER" id="PTHR30003">
    <property type="entry name" value="L-LACTATE PERMEASE"/>
    <property type="match status" value="1"/>
</dbReference>
<name>A0A9D8PZ09_9GAMM</name>
<evidence type="ECO:0000256" key="1">
    <source>
        <dbReference type="ARBA" id="ARBA00004651"/>
    </source>
</evidence>
<dbReference type="GO" id="GO:0015295">
    <property type="term" value="F:solute:proton symporter activity"/>
    <property type="evidence" value="ECO:0007669"/>
    <property type="project" value="TreeGrafter"/>
</dbReference>
<dbReference type="PANTHER" id="PTHR30003:SF0">
    <property type="entry name" value="GLYCOLATE PERMEASE GLCA-RELATED"/>
    <property type="match status" value="1"/>
</dbReference>
<keyword evidence="5 8" id="KW-0812">Transmembrane</keyword>
<protein>
    <recommendedName>
        <fullName evidence="8">L-lactate permease</fullName>
    </recommendedName>
</protein>
<feature type="transmembrane region" description="Helical" evidence="8">
    <location>
        <begin position="40"/>
        <end position="58"/>
    </location>
</feature>
<keyword evidence="4" id="KW-1003">Cell membrane</keyword>
<keyword evidence="3 8" id="KW-0813">Transport</keyword>
<comment type="similarity">
    <text evidence="2 8">Belongs to the lactate permease family.</text>
</comment>
<keyword evidence="8" id="KW-0997">Cell inner membrane</keyword>
<accession>A0A9D8PZ09</accession>
<dbReference type="GO" id="GO:0015129">
    <property type="term" value="F:lactate transmembrane transporter activity"/>
    <property type="evidence" value="ECO:0007669"/>
    <property type="project" value="UniProtKB-UniRule"/>
</dbReference>
<dbReference type="Pfam" id="PF02652">
    <property type="entry name" value="Lactate_perm"/>
    <property type="match status" value="1"/>
</dbReference>
<evidence type="ECO:0000256" key="6">
    <source>
        <dbReference type="ARBA" id="ARBA00022989"/>
    </source>
</evidence>
<evidence type="ECO:0000256" key="4">
    <source>
        <dbReference type="ARBA" id="ARBA00022475"/>
    </source>
</evidence>
<feature type="transmembrane region" description="Helical" evidence="8">
    <location>
        <begin position="70"/>
        <end position="91"/>
    </location>
</feature>
<dbReference type="Proteomes" id="UP000664815">
    <property type="component" value="Unassembled WGS sequence"/>
</dbReference>
<evidence type="ECO:0000256" key="2">
    <source>
        <dbReference type="ARBA" id="ARBA00010100"/>
    </source>
</evidence>
<keyword evidence="7 8" id="KW-0472">Membrane</keyword>
<sequence>MQPWEQLYDPAGNIWLSSLIALLPIAFFFVALAVLRMKGWLAGTLTVAIALGVALLFYRMPPLQALGAALYGFVYGLWPIAWIILGAVFLYKISVRTGQF</sequence>
<keyword evidence="6 8" id="KW-1133">Transmembrane helix</keyword>
<dbReference type="InterPro" id="IPR003804">
    <property type="entry name" value="Lactate_perm"/>
</dbReference>
<feature type="non-terminal residue" evidence="9">
    <location>
        <position position="100"/>
    </location>
</feature>